<dbReference type="Gene3D" id="3.60.15.10">
    <property type="entry name" value="Ribonuclease Z/Hydroxyacylglutathione hydrolase-like"/>
    <property type="match status" value="1"/>
</dbReference>
<protein>
    <recommendedName>
        <fullName evidence="2">PRELI/MSF1 domain-containing protein</fullName>
    </recommendedName>
</protein>
<evidence type="ECO:0000313" key="4">
    <source>
        <dbReference type="Proteomes" id="UP000559256"/>
    </source>
</evidence>
<comment type="caution">
    <text evidence="3">The sequence shown here is derived from an EMBL/GenBank/DDBJ whole genome shotgun (WGS) entry which is preliminary data.</text>
</comment>
<dbReference type="PANTHER" id="PTHR42663:SF6">
    <property type="entry name" value="HYDROLASE C777.06C-RELATED"/>
    <property type="match status" value="1"/>
</dbReference>
<organism evidence="3 4">
    <name type="scientific">Tetrapyrgos nigripes</name>
    <dbReference type="NCBI Taxonomy" id="182062"/>
    <lineage>
        <taxon>Eukaryota</taxon>
        <taxon>Fungi</taxon>
        <taxon>Dikarya</taxon>
        <taxon>Basidiomycota</taxon>
        <taxon>Agaricomycotina</taxon>
        <taxon>Agaricomycetes</taxon>
        <taxon>Agaricomycetidae</taxon>
        <taxon>Agaricales</taxon>
        <taxon>Marasmiineae</taxon>
        <taxon>Marasmiaceae</taxon>
        <taxon>Tetrapyrgos</taxon>
    </lineage>
</organism>
<proteinExistence type="predicted"/>
<sequence>MNGLDDLRGWTLGQHIQSHIDVYLSQSTFREVQRSFPYMVSKEFASGGGDVPEFVWHIIEDKVPFEIGDTGVEIIPFFVQHGRLFTTLEVPGYAPTPTYDPVATASAKLTYMSLNGSNTPKGTQKVEKTIQPYLCFGFKIQQEIVYMSDVSLIPDEAWPIIREQPEGGPLPVCVLDCLHLTPHTSHLGLKDAVETAREIGAQRTYFTGFSHAVSHDEYVTLTEAVGGAVKDEANLTDTEKRGLALIEEGKSIWVRPAHDGLRLWIEDGNVRDETSLNTACNHFLQLLLIPSGTFLMKVYAQTFLYDDPWPIVSLAYFLRYPNPLASHIVSCDVISRHQTPAGTLLTTRLILKRGSLPRWAPRGIISRAESWVIEESEVDPIGKVVHCTTKNLEFTKVMKMEESVLLQQTPDGKTLQTSEARVLSGFGWGLTKRIESHGVNRFKAHVQRSREGISLILNLLRESRLQPMTLGGTPAPFTAPVHEEEEKRTTNHHQKGPWSRLKSWFSPPKP</sequence>
<feature type="domain" description="PRELI/MSF1" evidence="2">
    <location>
        <begin position="296"/>
        <end position="465"/>
    </location>
</feature>
<gene>
    <name evidence="3" type="ORF">D9758_000013</name>
</gene>
<reference evidence="3 4" key="1">
    <citation type="journal article" date="2020" name="ISME J.">
        <title>Uncovering the hidden diversity of litter-decomposition mechanisms in mushroom-forming fungi.</title>
        <authorList>
            <person name="Floudas D."/>
            <person name="Bentzer J."/>
            <person name="Ahren D."/>
            <person name="Johansson T."/>
            <person name="Persson P."/>
            <person name="Tunlid A."/>
        </authorList>
    </citation>
    <scope>NUCLEOTIDE SEQUENCE [LARGE SCALE GENOMIC DNA]</scope>
    <source>
        <strain evidence="3 4">CBS 291.85</strain>
    </source>
</reference>
<accession>A0A8H5LZB6</accession>
<dbReference type="InterPro" id="IPR006797">
    <property type="entry name" value="PRELI/MSF1_dom"/>
</dbReference>
<evidence type="ECO:0000256" key="1">
    <source>
        <dbReference type="SAM" id="MobiDB-lite"/>
    </source>
</evidence>
<dbReference type="AlphaFoldDB" id="A0A8H5LZB6"/>
<feature type="region of interest" description="Disordered" evidence="1">
    <location>
        <begin position="468"/>
        <end position="510"/>
    </location>
</feature>
<dbReference type="PROSITE" id="PS50904">
    <property type="entry name" value="PRELI_MSF1"/>
    <property type="match status" value="1"/>
</dbReference>
<dbReference type="PANTHER" id="PTHR42663">
    <property type="entry name" value="HYDROLASE C777.06C-RELATED-RELATED"/>
    <property type="match status" value="1"/>
</dbReference>
<dbReference type="SUPFAM" id="SSF56281">
    <property type="entry name" value="Metallo-hydrolase/oxidoreductase"/>
    <property type="match status" value="1"/>
</dbReference>
<dbReference type="EMBL" id="JAACJM010000001">
    <property type="protein sequence ID" value="KAF5374919.1"/>
    <property type="molecule type" value="Genomic_DNA"/>
</dbReference>
<keyword evidence="4" id="KW-1185">Reference proteome</keyword>
<evidence type="ECO:0000313" key="3">
    <source>
        <dbReference type="EMBL" id="KAF5374919.1"/>
    </source>
</evidence>
<name>A0A8H5LZB6_9AGAR</name>
<dbReference type="Proteomes" id="UP000559256">
    <property type="component" value="Unassembled WGS sequence"/>
</dbReference>
<dbReference type="Pfam" id="PF04707">
    <property type="entry name" value="PRELI"/>
    <property type="match status" value="1"/>
</dbReference>
<evidence type="ECO:0000259" key="2">
    <source>
        <dbReference type="PROSITE" id="PS50904"/>
    </source>
</evidence>
<dbReference type="OrthoDB" id="341300at2759"/>
<dbReference type="InterPro" id="IPR036866">
    <property type="entry name" value="RibonucZ/Hydroxyglut_hydro"/>
</dbReference>